<dbReference type="GO" id="GO:0016798">
    <property type="term" value="F:hydrolase activity, acting on glycosyl bonds"/>
    <property type="evidence" value="ECO:0007669"/>
    <property type="project" value="UniProtKB-KW"/>
</dbReference>
<dbReference type="GO" id="GO:0016829">
    <property type="term" value="F:lyase activity"/>
    <property type="evidence" value="ECO:0007669"/>
    <property type="project" value="UniProtKB-KW"/>
</dbReference>
<dbReference type="Proteomes" id="UP000254079">
    <property type="component" value="Unassembled WGS sequence"/>
</dbReference>
<evidence type="ECO:0000313" key="2">
    <source>
        <dbReference type="Proteomes" id="UP000254079"/>
    </source>
</evidence>
<dbReference type="Gene3D" id="2.40.240.50">
    <property type="entry name" value="Barwin-like endoglucanases"/>
    <property type="match status" value="1"/>
</dbReference>
<reference evidence="1 2" key="1">
    <citation type="submission" date="2018-06" db="EMBL/GenBank/DDBJ databases">
        <authorList>
            <consortium name="Pathogen Informatics"/>
            <person name="Doyle S."/>
        </authorList>
    </citation>
    <scope>NUCLEOTIDE SEQUENCE [LARGE SCALE GENOMIC DNA]</scope>
    <source>
        <strain evidence="1 2">NCTC8622</strain>
    </source>
</reference>
<protein>
    <submittedName>
        <fullName evidence="1">Membrane-bound lytic murein transglycosylase A</fullName>
        <ecNumber evidence="1">3.2.1.-</ecNumber>
        <ecNumber evidence="1">4.2.2.-</ecNumber>
    </submittedName>
</protein>
<keyword evidence="1" id="KW-0378">Hydrolase</keyword>
<gene>
    <name evidence="1" type="primary">mltA_3</name>
    <name evidence="1" type="ORF">NCTC8622_07247</name>
</gene>
<name>A0A376UEZ2_ECOLX</name>
<dbReference type="InterPro" id="IPR036908">
    <property type="entry name" value="RlpA-like_sf"/>
</dbReference>
<evidence type="ECO:0000313" key="1">
    <source>
        <dbReference type="EMBL" id="STI88059.1"/>
    </source>
</evidence>
<keyword evidence="1" id="KW-0456">Lyase</keyword>
<accession>A0A376UEZ2</accession>
<dbReference type="EC" id="4.2.2.-" evidence="1"/>
<keyword evidence="1" id="KW-0326">Glycosidase</keyword>
<organism evidence="1 2">
    <name type="scientific">Escherichia coli</name>
    <dbReference type="NCBI Taxonomy" id="562"/>
    <lineage>
        <taxon>Bacteria</taxon>
        <taxon>Pseudomonadati</taxon>
        <taxon>Pseudomonadota</taxon>
        <taxon>Gammaproteobacteria</taxon>
        <taxon>Enterobacterales</taxon>
        <taxon>Enterobacteriaceae</taxon>
        <taxon>Escherichia</taxon>
    </lineage>
</organism>
<dbReference type="AlphaFoldDB" id="A0A376UEZ2"/>
<dbReference type="EMBL" id="UGCP01000002">
    <property type="protein sequence ID" value="STI88059.1"/>
    <property type="molecule type" value="Genomic_DNA"/>
</dbReference>
<dbReference type="SUPFAM" id="SSF50685">
    <property type="entry name" value="Barwin-like endoglucanases"/>
    <property type="match status" value="1"/>
</dbReference>
<sequence>MWSSAVSWEIYAGALSDKYILAYSNSLMDNFIMDVQGSGYIDFGDGSPLNFSAMQGKTVMPIAALVRC</sequence>
<dbReference type="EC" id="3.2.1.-" evidence="1"/>
<proteinExistence type="predicted"/>